<reference evidence="4" key="2">
    <citation type="journal article" date="2024" name="Plant">
        <title>Genomic evolution and insights into agronomic trait innovations of Sesamum species.</title>
        <authorList>
            <person name="Miao H."/>
            <person name="Wang L."/>
            <person name="Qu L."/>
            <person name="Liu H."/>
            <person name="Sun Y."/>
            <person name="Le M."/>
            <person name="Wang Q."/>
            <person name="Wei S."/>
            <person name="Zheng Y."/>
            <person name="Lin W."/>
            <person name="Duan Y."/>
            <person name="Cao H."/>
            <person name="Xiong S."/>
            <person name="Wang X."/>
            <person name="Wei L."/>
            <person name="Li C."/>
            <person name="Ma Q."/>
            <person name="Ju M."/>
            <person name="Zhao R."/>
            <person name="Li G."/>
            <person name="Mu C."/>
            <person name="Tian Q."/>
            <person name="Mei H."/>
            <person name="Zhang T."/>
            <person name="Gao T."/>
            <person name="Zhang H."/>
        </authorList>
    </citation>
    <scope>NUCLEOTIDE SEQUENCE</scope>
    <source>
        <strain evidence="4">K16</strain>
    </source>
</reference>
<dbReference type="Pfam" id="PF04146">
    <property type="entry name" value="YTH"/>
    <property type="match status" value="1"/>
</dbReference>
<feature type="region of interest" description="Disordered" evidence="2">
    <location>
        <begin position="181"/>
        <end position="201"/>
    </location>
</feature>
<evidence type="ECO:0000259" key="3">
    <source>
        <dbReference type="PROSITE" id="PS50882"/>
    </source>
</evidence>
<evidence type="ECO:0000256" key="2">
    <source>
        <dbReference type="SAM" id="MobiDB-lite"/>
    </source>
</evidence>
<comment type="caution">
    <text evidence="4">The sequence shown here is derived from an EMBL/GenBank/DDBJ whole genome shotgun (WGS) entry which is preliminary data.</text>
</comment>
<comment type="function">
    <text evidence="1">Specifically recognizes and binds N6-methyladenosine (m6A)-containing RNAs, and regulates mRNA stability. M6A is a modification present at internal sites of mRNAs and some non-coding RNAs and plays a role in mRNA stability and processing.</text>
</comment>
<dbReference type="InterPro" id="IPR007275">
    <property type="entry name" value="YTH_domain"/>
</dbReference>
<dbReference type="PANTHER" id="PTHR12357">
    <property type="entry name" value="YTH YT521-B HOMOLOGY DOMAIN-CONTAINING"/>
    <property type="match status" value="1"/>
</dbReference>
<organism evidence="4 5">
    <name type="scientific">Sesamum angolense</name>
    <dbReference type="NCBI Taxonomy" id="2727404"/>
    <lineage>
        <taxon>Eukaryota</taxon>
        <taxon>Viridiplantae</taxon>
        <taxon>Streptophyta</taxon>
        <taxon>Embryophyta</taxon>
        <taxon>Tracheophyta</taxon>
        <taxon>Spermatophyta</taxon>
        <taxon>Magnoliopsida</taxon>
        <taxon>eudicotyledons</taxon>
        <taxon>Gunneridae</taxon>
        <taxon>Pentapetalae</taxon>
        <taxon>asterids</taxon>
        <taxon>lamiids</taxon>
        <taxon>Lamiales</taxon>
        <taxon>Pedaliaceae</taxon>
        <taxon>Sesamum</taxon>
    </lineage>
</organism>
<dbReference type="PROSITE" id="PS50882">
    <property type="entry name" value="YTH"/>
    <property type="match status" value="1"/>
</dbReference>
<evidence type="ECO:0000256" key="1">
    <source>
        <dbReference type="RuleBase" id="RU369095"/>
    </source>
</evidence>
<dbReference type="EMBL" id="JACGWL010000013">
    <property type="protein sequence ID" value="KAK4389372.1"/>
    <property type="molecule type" value="Genomic_DNA"/>
</dbReference>
<dbReference type="PANTHER" id="PTHR12357:SF3">
    <property type="entry name" value="YTH DOMAIN-CONTAINING PROTEIN 1"/>
    <property type="match status" value="1"/>
</dbReference>
<accession>A0AAE2BL40</accession>
<proteinExistence type="inferred from homology"/>
<dbReference type="GO" id="GO:0005654">
    <property type="term" value="C:nucleoplasm"/>
    <property type="evidence" value="ECO:0007669"/>
    <property type="project" value="TreeGrafter"/>
</dbReference>
<reference evidence="4" key="1">
    <citation type="submission" date="2020-06" db="EMBL/GenBank/DDBJ databases">
        <authorList>
            <person name="Li T."/>
            <person name="Hu X."/>
            <person name="Zhang T."/>
            <person name="Song X."/>
            <person name="Zhang H."/>
            <person name="Dai N."/>
            <person name="Sheng W."/>
            <person name="Hou X."/>
            <person name="Wei L."/>
        </authorList>
    </citation>
    <scope>NUCLEOTIDE SEQUENCE</scope>
    <source>
        <strain evidence="4">K16</strain>
        <tissue evidence="4">Leaf</tissue>
    </source>
</reference>
<dbReference type="GO" id="GO:1990247">
    <property type="term" value="F:N6-methyladenosine-containing RNA reader activity"/>
    <property type="evidence" value="ECO:0007669"/>
    <property type="project" value="UniProtKB-UniRule"/>
</dbReference>
<sequence length="299" mass="34094">MSGFFQGYAQMMSSVSWRRDKIWSQGSGKNNPWGRSFKVKWLRLHDLPFQRTLHLKNPWNDFKPVKISRDCQELPADIGEALCELLDEGNDMHLNLKMDEISGDDFSARKPYIEPFHSVQDEDFNVPPMHMTPVLYPSLLYQHQAEASRFQFPHQRAGLMFNNSSNVPGASKVKQSRHCLVDGSSANRTDNSSRTNNWGMSAETSPLIGTFTEDDILEMKGNGFELTLDHFGVWTKFIVILAVTYEEYLEAHTRGSRRLHHSAAGRSTSLQKSSSSKERSDDSHSASSSKKRTYRQSLE</sequence>
<dbReference type="InterPro" id="IPR045168">
    <property type="entry name" value="YTH_prot"/>
</dbReference>
<feature type="region of interest" description="Disordered" evidence="2">
    <location>
        <begin position="255"/>
        <end position="299"/>
    </location>
</feature>
<feature type="compositionally biased region" description="Polar residues" evidence="2">
    <location>
        <begin position="184"/>
        <end position="201"/>
    </location>
</feature>
<dbReference type="GO" id="GO:0000398">
    <property type="term" value="P:mRNA splicing, via spliceosome"/>
    <property type="evidence" value="ECO:0007669"/>
    <property type="project" value="TreeGrafter"/>
</dbReference>
<evidence type="ECO:0000313" key="5">
    <source>
        <dbReference type="Proteomes" id="UP001289374"/>
    </source>
</evidence>
<keyword evidence="5" id="KW-1185">Reference proteome</keyword>
<feature type="domain" description="YTH" evidence="3">
    <location>
        <begin position="1"/>
        <end position="86"/>
    </location>
</feature>
<name>A0AAE2BL40_9LAMI</name>
<dbReference type="CDD" id="cd21134">
    <property type="entry name" value="YTH"/>
    <property type="match status" value="1"/>
</dbReference>
<evidence type="ECO:0000313" key="4">
    <source>
        <dbReference type="EMBL" id="KAK4389372.1"/>
    </source>
</evidence>
<dbReference type="GO" id="GO:0003729">
    <property type="term" value="F:mRNA binding"/>
    <property type="evidence" value="ECO:0007669"/>
    <property type="project" value="UniProtKB-UniRule"/>
</dbReference>
<dbReference type="GO" id="GO:0048024">
    <property type="term" value="P:regulation of mRNA splicing, via spliceosome"/>
    <property type="evidence" value="ECO:0007669"/>
    <property type="project" value="TreeGrafter"/>
</dbReference>
<feature type="compositionally biased region" description="Basic and acidic residues" evidence="2">
    <location>
        <begin position="275"/>
        <end position="284"/>
    </location>
</feature>
<dbReference type="Proteomes" id="UP001289374">
    <property type="component" value="Unassembled WGS sequence"/>
</dbReference>
<feature type="compositionally biased region" description="Basic residues" evidence="2">
    <location>
        <begin position="289"/>
        <end position="299"/>
    </location>
</feature>
<dbReference type="Gene3D" id="3.10.590.10">
    <property type="entry name" value="ph1033 like domains"/>
    <property type="match status" value="1"/>
</dbReference>
<dbReference type="AlphaFoldDB" id="A0AAE2BL40"/>
<protein>
    <recommendedName>
        <fullName evidence="1">YTH domain-containing family protein</fullName>
    </recommendedName>
</protein>
<keyword evidence="1" id="KW-0694">RNA-binding</keyword>
<gene>
    <name evidence="4" type="ORF">Sango_2274200</name>
</gene>
<comment type="similarity">
    <text evidence="1">Belongs to the YTHDF family.</text>
</comment>